<protein>
    <submittedName>
        <fullName evidence="4">Oleoyl-ACP hydrolase</fullName>
    </submittedName>
</protein>
<accession>A0A918GBN8</accession>
<dbReference type="Proteomes" id="UP000606194">
    <property type="component" value="Unassembled WGS sequence"/>
</dbReference>
<proteinExistence type="inferred from homology"/>
<dbReference type="AlphaFoldDB" id="A0A918GBN8"/>
<name>A0A918GBN8_9ACTN</name>
<evidence type="ECO:0000256" key="2">
    <source>
        <dbReference type="ARBA" id="ARBA00022801"/>
    </source>
</evidence>
<dbReference type="Gene3D" id="3.40.50.1820">
    <property type="entry name" value="alpha/beta hydrolase"/>
    <property type="match status" value="1"/>
</dbReference>
<reference evidence="4" key="2">
    <citation type="submission" date="2020-09" db="EMBL/GenBank/DDBJ databases">
        <authorList>
            <person name="Sun Q."/>
            <person name="Ohkuma M."/>
        </authorList>
    </citation>
    <scope>NUCLEOTIDE SEQUENCE</scope>
    <source>
        <strain evidence="4">JCM 4386</strain>
    </source>
</reference>
<reference evidence="4" key="1">
    <citation type="journal article" date="2014" name="Int. J. Syst. Evol. Microbiol.">
        <title>Complete genome sequence of Corynebacterium casei LMG S-19264T (=DSM 44701T), isolated from a smear-ripened cheese.</title>
        <authorList>
            <consortium name="US DOE Joint Genome Institute (JGI-PGF)"/>
            <person name="Walter F."/>
            <person name="Albersmeier A."/>
            <person name="Kalinowski J."/>
            <person name="Ruckert C."/>
        </authorList>
    </citation>
    <scope>NUCLEOTIDE SEQUENCE</scope>
    <source>
        <strain evidence="4">JCM 4386</strain>
    </source>
</reference>
<dbReference type="EMBL" id="BMTL01000051">
    <property type="protein sequence ID" value="GGS27355.1"/>
    <property type="molecule type" value="Genomic_DNA"/>
</dbReference>
<dbReference type="Pfam" id="PF00975">
    <property type="entry name" value="Thioesterase"/>
    <property type="match status" value="1"/>
</dbReference>
<dbReference type="InterPro" id="IPR001031">
    <property type="entry name" value="Thioesterase"/>
</dbReference>
<dbReference type="GO" id="GO:0016787">
    <property type="term" value="F:hydrolase activity"/>
    <property type="evidence" value="ECO:0007669"/>
    <property type="project" value="UniProtKB-KW"/>
</dbReference>
<dbReference type="PANTHER" id="PTHR11487">
    <property type="entry name" value="THIOESTERASE"/>
    <property type="match status" value="1"/>
</dbReference>
<dbReference type="InterPro" id="IPR020802">
    <property type="entry name" value="TesA-like"/>
</dbReference>
<keyword evidence="2 4" id="KW-0378">Hydrolase</keyword>
<comment type="caution">
    <text evidence="4">The sequence shown here is derived from an EMBL/GenBank/DDBJ whole genome shotgun (WGS) entry which is preliminary data.</text>
</comment>
<dbReference type="SMART" id="SM00824">
    <property type="entry name" value="PKS_TE"/>
    <property type="match status" value="1"/>
</dbReference>
<keyword evidence="5" id="KW-1185">Reference proteome</keyword>
<organism evidence="4 5">
    <name type="scientific">Streptomyces humidus</name>
    <dbReference type="NCBI Taxonomy" id="52259"/>
    <lineage>
        <taxon>Bacteria</taxon>
        <taxon>Bacillati</taxon>
        <taxon>Actinomycetota</taxon>
        <taxon>Actinomycetes</taxon>
        <taxon>Kitasatosporales</taxon>
        <taxon>Streptomycetaceae</taxon>
        <taxon>Streptomyces</taxon>
    </lineage>
</organism>
<evidence type="ECO:0000313" key="5">
    <source>
        <dbReference type="Proteomes" id="UP000606194"/>
    </source>
</evidence>
<evidence type="ECO:0000313" key="4">
    <source>
        <dbReference type="EMBL" id="GGS27355.1"/>
    </source>
</evidence>
<comment type="similarity">
    <text evidence="1">Belongs to the thioesterase family.</text>
</comment>
<dbReference type="SUPFAM" id="SSF53474">
    <property type="entry name" value="alpha/beta-Hydrolases"/>
    <property type="match status" value="1"/>
</dbReference>
<dbReference type="PANTHER" id="PTHR11487:SF0">
    <property type="entry name" value="S-ACYL FATTY ACID SYNTHASE THIOESTERASE, MEDIUM CHAIN"/>
    <property type="match status" value="1"/>
</dbReference>
<dbReference type="RefSeq" id="WP_190154014.1">
    <property type="nucleotide sequence ID" value="NZ_BMTL01000051.1"/>
</dbReference>
<dbReference type="InterPro" id="IPR012223">
    <property type="entry name" value="TEII"/>
</dbReference>
<dbReference type="GO" id="GO:0008610">
    <property type="term" value="P:lipid biosynthetic process"/>
    <property type="evidence" value="ECO:0007669"/>
    <property type="project" value="TreeGrafter"/>
</dbReference>
<evidence type="ECO:0000259" key="3">
    <source>
        <dbReference type="SMART" id="SM00824"/>
    </source>
</evidence>
<feature type="domain" description="Thioesterase TesA-like" evidence="3">
    <location>
        <begin position="26"/>
        <end position="246"/>
    </location>
</feature>
<dbReference type="InterPro" id="IPR029058">
    <property type="entry name" value="AB_hydrolase_fold"/>
</dbReference>
<gene>
    <name evidence="4" type="primary">rifR</name>
    <name evidence="4" type="ORF">GCM10010269_77540</name>
</gene>
<sequence length="253" mass="27235">MTPSVADRDLWLRRFAPAPQAAARLVCFPHAGGTASTYVRMAHALAPSVDVLAVQYPGRQDRRLEPCVTSIAELADRIAPVLAASEDGLPLVLFGHSMGACVAYEVARRLQRGTRDGSPHKLIVSGRRAPGPERGERVHLLDDRGVVAELRALGGSVSAALDDPEILALAMPAIRADYRAVELYAHEPGEPLTCPVTAITGDADPKAPVDDVAAWGEYTTGPFRLRVFRGGHFYLVDNPEPVHRELAEEVAVK</sequence>
<evidence type="ECO:0000256" key="1">
    <source>
        <dbReference type="ARBA" id="ARBA00007169"/>
    </source>
</evidence>